<gene>
    <name evidence="2" type="ORF">CROQUDRAFT_670500</name>
</gene>
<organism evidence="2 3">
    <name type="scientific">Cronartium quercuum f. sp. fusiforme G11</name>
    <dbReference type="NCBI Taxonomy" id="708437"/>
    <lineage>
        <taxon>Eukaryota</taxon>
        <taxon>Fungi</taxon>
        <taxon>Dikarya</taxon>
        <taxon>Basidiomycota</taxon>
        <taxon>Pucciniomycotina</taxon>
        <taxon>Pucciniomycetes</taxon>
        <taxon>Pucciniales</taxon>
        <taxon>Coleosporiaceae</taxon>
        <taxon>Cronartium</taxon>
    </lineage>
</organism>
<keyword evidence="3" id="KW-1185">Reference proteome</keyword>
<name>A0A9P6NK70_9BASI</name>
<evidence type="ECO:0000313" key="2">
    <source>
        <dbReference type="EMBL" id="KAG0147479.1"/>
    </source>
</evidence>
<keyword evidence="1" id="KW-1133">Transmembrane helix</keyword>
<accession>A0A9P6NK70</accession>
<evidence type="ECO:0008006" key="4">
    <source>
        <dbReference type="Google" id="ProtNLM"/>
    </source>
</evidence>
<protein>
    <recommendedName>
        <fullName evidence="4">Wax synthase domain-containing protein</fullName>
    </recommendedName>
</protein>
<reference evidence="2" key="1">
    <citation type="submission" date="2013-11" db="EMBL/GenBank/DDBJ databases">
        <title>Genome sequence of the fusiform rust pathogen reveals effectors for host alternation and coevolution with pine.</title>
        <authorList>
            <consortium name="DOE Joint Genome Institute"/>
            <person name="Smith K."/>
            <person name="Pendleton A."/>
            <person name="Kubisiak T."/>
            <person name="Anderson C."/>
            <person name="Salamov A."/>
            <person name="Aerts A."/>
            <person name="Riley R."/>
            <person name="Clum A."/>
            <person name="Lindquist E."/>
            <person name="Ence D."/>
            <person name="Campbell M."/>
            <person name="Kronenberg Z."/>
            <person name="Feau N."/>
            <person name="Dhillon B."/>
            <person name="Hamelin R."/>
            <person name="Burleigh J."/>
            <person name="Smith J."/>
            <person name="Yandell M."/>
            <person name="Nelson C."/>
            <person name="Grigoriev I."/>
            <person name="Davis J."/>
        </authorList>
    </citation>
    <scope>NUCLEOTIDE SEQUENCE</scope>
    <source>
        <strain evidence="2">G11</strain>
    </source>
</reference>
<dbReference type="EMBL" id="MU167247">
    <property type="protein sequence ID" value="KAG0147479.1"/>
    <property type="molecule type" value="Genomic_DNA"/>
</dbReference>
<evidence type="ECO:0000256" key="1">
    <source>
        <dbReference type="SAM" id="Phobius"/>
    </source>
</evidence>
<dbReference type="Proteomes" id="UP000886653">
    <property type="component" value="Unassembled WGS sequence"/>
</dbReference>
<keyword evidence="1" id="KW-0812">Transmembrane</keyword>
<sequence>MVANTLSTSHLILRYLHLSIVQTCVLALIVLMQDSLLRTPISCLLSIGIPNFLGLRLFAELVHAASFAIWLLCHMDTTFTFVTLLATDFHKLSIYFHFPEPILKLCDLVYYPPMFDFPYKKLGASQRMQRIAGLFGIFAASTFIHEYRVFLIIQPFAMLIEPYIIPLIPKSLGGGQLWVWAFSSLASYLFRVQCLAEDQMVAHFPPLSQWSWTYIISPIK</sequence>
<comment type="caution">
    <text evidence="2">The sequence shown here is derived from an EMBL/GenBank/DDBJ whole genome shotgun (WGS) entry which is preliminary data.</text>
</comment>
<proteinExistence type="predicted"/>
<feature type="transmembrane region" description="Helical" evidence="1">
    <location>
        <begin position="131"/>
        <end position="153"/>
    </location>
</feature>
<dbReference type="AlphaFoldDB" id="A0A9P6NK70"/>
<dbReference type="OrthoDB" id="1077582at2759"/>
<evidence type="ECO:0000313" key="3">
    <source>
        <dbReference type="Proteomes" id="UP000886653"/>
    </source>
</evidence>
<feature type="transmembrane region" description="Helical" evidence="1">
    <location>
        <begin position="12"/>
        <end position="32"/>
    </location>
</feature>
<keyword evidence="1" id="KW-0472">Membrane</keyword>